<dbReference type="EMBL" id="MU864401">
    <property type="protein sequence ID" value="KAK4187515.1"/>
    <property type="molecule type" value="Genomic_DNA"/>
</dbReference>
<dbReference type="Gene3D" id="2.60.120.180">
    <property type="match status" value="1"/>
</dbReference>
<comment type="caution">
    <text evidence="4">The sequence shown here is derived from an EMBL/GenBank/DDBJ whole genome shotgun (WGS) entry which is preliminary data.</text>
</comment>
<dbReference type="PANTHER" id="PTHR34002">
    <property type="entry name" value="BLR1656 PROTEIN"/>
    <property type="match status" value="1"/>
</dbReference>
<evidence type="ECO:0000313" key="4">
    <source>
        <dbReference type="EMBL" id="KAK4187515.1"/>
    </source>
</evidence>
<name>A0AAN6WST3_9PEZI</name>
<keyword evidence="2 4" id="KW-0378">Hydrolase</keyword>
<protein>
    <submittedName>
        <fullName evidence="4">Glycoside hydrolase family 12 protein</fullName>
    </submittedName>
</protein>
<keyword evidence="5" id="KW-1185">Reference proteome</keyword>
<dbReference type="GO" id="GO:0008810">
    <property type="term" value="F:cellulase activity"/>
    <property type="evidence" value="ECO:0007669"/>
    <property type="project" value="InterPro"/>
</dbReference>
<keyword evidence="2" id="KW-0326">Glycosidase</keyword>
<dbReference type="Pfam" id="PF01670">
    <property type="entry name" value="Glyco_hydro_12"/>
    <property type="match status" value="1"/>
</dbReference>
<reference evidence="4" key="2">
    <citation type="submission" date="2023-05" db="EMBL/GenBank/DDBJ databases">
        <authorList>
            <consortium name="Lawrence Berkeley National Laboratory"/>
            <person name="Steindorff A."/>
            <person name="Hensen N."/>
            <person name="Bonometti L."/>
            <person name="Westerberg I."/>
            <person name="Brannstrom I.O."/>
            <person name="Guillou S."/>
            <person name="Cros-Aarteil S."/>
            <person name="Calhoun S."/>
            <person name="Haridas S."/>
            <person name="Kuo A."/>
            <person name="Mondo S."/>
            <person name="Pangilinan J."/>
            <person name="Riley R."/>
            <person name="Labutti K."/>
            <person name="Andreopoulos B."/>
            <person name="Lipzen A."/>
            <person name="Chen C."/>
            <person name="Yanf M."/>
            <person name="Daum C."/>
            <person name="Ng V."/>
            <person name="Clum A."/>
            <person name="Ohm R."/>
            <person name="Martin F."/>
            <person name="Silar P."/>
            <person name="Natvig D."/>
            <person name="Lalanne C."/>
            <person name="Gautier V."/>
            <person name="Ament-Velasquez S.L."/>
            <person name="Kruys A."/>
            <person name="Hutchinson M.I."/>
            <person name="Powell A.J."/>
            <person name="Barry K."/>
            <person name="Miller A.N."/>
            <person name="Grigoriev I.V."/>
            <person name="Debuchy R."/>
            <person name="Gladieux P."/>
            <person name="Thoren M.H."/>
            <person name="Johannesson H."/>
        </authorList>
    </citation>
    <scope>NUCLEOTIDE SEQUENCE</scope>
    <source>
        <strain evidence="4">PSN309</strain>
    </source>
</reference>
<accession>A0AAN6WST3</accession>
<feature type="signal peptide" evidence="3">
    <location>
        <begin position="1"/>
        <end position="15"/>
    </location>
</feature>
<evidence type="ECO:0000313" key="5">
    <source>
        <dbReference type="Proteomes" id="UP001302126"/>
    </source>
</evidence>
<dbReference type="InterPro" id="IPR013319">
    <property type="entry name" value="GH11/12"/>
</dbReference>
<sequence length="227" mass="24994">MLFLPFLLLSIAVQAAPSPQDTEAITLCNQYSYWSGSPSSNYEGNNNLWGLSSATSGSQCTYLTSYSSSGLQWHTTWTWAGSPNKVKNVAYSGVRQDVANRKTVASIKSMKASVSWQYTGAEKAKANVAFDIFTAADRGHANTNGDYEVMIWLARFGNPTPIGTLTRTVSVGGFSWNLYIGMNVNMKVFSFVAPSNISTWNGNAKDFFEYLRVHREFPVASQYLLIG</sequence>
<dbReference type="PANTHER" id="PTHR34002:SF10">
    <property type="entry name" value="PUTATIVE-RELATED"/>
    <property type="match status" value="1"/>
</dbReference>
<reference evidence="4" key="1">
    <citation type="journal article" date="2023" name="Mol. Phylogenet. Evol.">
        <title>Genome-scale phylogeny and comparative genomics of the fungal order Sordariales.</title>
        <authorList>
            <person name="Hensen N."/>
            <person name="Bonometti L."/>
            <person name="Westerberg I."/>
            <person name="Brannstrom I.O."/>
            <person name="Guillou S."/>
            <person name="Cros-Aarteil S."/>
            <person name="Calhoun S."/>
            <person name="Haridas S."/>
            <person name="Kuo A."/>
            <person name="Mondo S."/>
            <person name="Pangilinan J."/>
            <person name="Riley R."/>
            <person name="LaButti K."/>
            <person name="Andreopoulos B."/>
            <person name="Lipzen A."/>
            <person name="Chen C."/>
            <person name="Yan M."/>
            <person name="Daum C."/>
            <person name="Ng V."/>
            <person name="Clum A."/>
            <person name="Steindorff A."/>
            <person name="Ohm R.A."/>
            <person name="Martin F."/>
            <person name="Silar P."/>
            <person name="Natvig D.O."/>
            <person name="Lalanne C."/>
            <person name="Gautier V."/>
            <person name="Ament-Velasquez S.L."/>
            <person name="Kruys A."/>
            <person name="Hutchinson M.I."/>
            <person name="Powell A.J."/>
            <person name="Barry K."/>
            <person name="Miller A.N."/>
            <person name="Grigoriev I.V."/>
            <person name="Debuchy R."/>
            <person name="Gladieux P."/>
            <person name="Hiltunen Thoren M."/>
            <person name="Johannesson H."/>
        </authorList>
    </citation>
    <scope>NUCLEOTIDE SEQUENCE</scope>
    <source>
        <strain evidence="4">PSN309</strain>
    </source>
</reference>
<evidence type="ECO:0000256" key="3">
    <source>
        <dbReference type="SAM" id="SignalP"/>
    </source>
</evidence>
<feature type="chain" id="PRO_5042833687" evidence="3">
    <location>
        <begin position="16"/>
        <end position="227"/>
    </location>
</feature>
<evidence type="ECO:0000256" key="1">
    <source>
        <dbReference type="ARBA" id="ARBA00005519"/>
    </source>
</evidence>
<dbReference type="InterPro" id="IPR002594">
    <property type="entry name" value="GH12"/>
</dbReference>
<dbReference type="InterPro" id="IPR013320">
    <property type="entry name" value="ConA-like_dom_sf"/>
</dbReference>
<keyword evidence="2" id="KW-0624">Polysaccharide degradation</keyword>
<proteinExistence type="inferred from homology"/>
<keyword evidence="3" id="KW-0732">Signal</keyword>
<keyword evidence="2" id="KW-0119">Carbohydrate metabolism</keyword>
<dbReference type="GO" id="GO:0000272">
    <property type="term" value="P:polysaccharide catabolic process"/>
    <property type="evidence" value="ECO:0007669"/>
    <property type="project" value="UniProtKB-KW"/>
</dbReference>
<dbReference type="AlphaFoldDB" id="A0AAN6WST3"/>
<organism evidence="4 5">
    <name type="scientific">Podospora australis</name>
    <dbReference type="NCBI Taxonomy" id="1536484"/>
    <lineage>
        <taxon>Eukaryota</taxon>
        <taxon>Fungi</taxon>
        <taxon>Dikarya</taxon>
        <taxon>Ascomycota</taxon>
        <taxon>Pezizomycotina</taxon>
        <taxon>Sordariomycetes</taxon>
        <taxon>Sordariomycetidae</taxon>
        <taxon>Sordariales</taxon>
        <taxon>Podosporaceae</taxon>
        <taxon>Podospora</taxon>
    </lineage>
</organism>
<evidence type="ECO:0000256" key="2">
    <source>
        <dbReference type="RuleBase" id="RU361163"/>
    </source>
</evidence>
<gene>
    <name evidence="4" type="ORF">QBC35DRAFT_532447</name>
</gene>
<comment type="similarity">
    <text evidence="1 2">Belongs to the glycosyl hydrolase 12 (cellulase H) family.</text>
</comment>
<dbReference type="SUPFAM" id="SSF49899">
    <property type="entry name" value="Concanavalin A-like lectins/glucanases"/>
    <property type="match status" value="1"/>
</dbReference>
<dbReference type="Proteomes" id="UP001302126">
    <property type="component" value="Unassembled WGS sequence"/>
</dbReference>